<dbReference type="Pfam" id="PF07238">
    <property type="entry name" value="PilZ"/>
    <property type="match status" value="1"/>
</dbReference>
<dbReference type="Proteomes" id="UP000241848">
    <property type="component" value="Unassembled WGS sequence"/>
</dbReference>
<evidence type="ECO:0000259" key="1">
    <source>
        <dbReference type="Pfam" id="PF07238"/>
    </source>
</evidence>
<gene>
    <name evidence="2" type="ORF">C7B45_03250</name>
</gene>
<proteinExistence type="predicted"/>
<feature type="domain" description="PilZ" evidence="1">
    <location>
        <begin position="91"/>
        <end position="195"/>
    </location>
</feature>
<evidence type="ECO:0000313" key="2">
    <source>
        <dbReference type="EMBL" id="PSR23344.1"/>
    </source>
</evidence>
<sequence>MALESNQPIQIVVANRIVPTRVIRSMPNEVYLDALKDTEVELTPLPGQKVPLRWAEDETLYQQFAMVTDVLDPIPIIVVRLQGTAHVVEFRKSFRVKVSVPIEYGLVRPDSELLVTTTQDLSATGLRFPSAVRLWTGIELRMRIRVESRPIELVGKVVRVAPKAREVRGRESWETAVQYTAITTADRRWLEQYVRRQHTRMRIGGPR</sequence>
<dbReference type="EMBL" id="PXYV01000006">
    <property type="protein sequence ID" value="PSR23344.1"/>
    <property type="molecule type" value="Genomic_DNA"/>
</dbReference>
<dbReference type="InterPro" id="IPR009875">
    <property type="entry name" value="PilZ_domain"/>
</dbReference>
<evidence type="ECO:0000313" key="3">
    <source>
        <dbReference type="Proteomes" id="UP000241848"/>
    </source>
</evidence>
<dbReference type="Gene3D" id="2.40.10.220">
    <property type="entry name" value="predicted glycosyltransferase like domains"/>
    <property type="match status" value="1"/>
</dbReference>
<dbReference type="GO" id="GO:0035438">
    <property type="term" value="F:cyclic-di-GMP binding"/>
    <property type="evidence" value="ECO:0007669"/>
    <property type="project" value="InterPro"/>
</dbReference>
<dbReference type="AlphaFoldDB" id="A0A2T2WM76"/>
<accession>A0A2T2WM76</accession>
<comment type="caution">
    <text evidence="2">The sequence shown here is derived from an EMBL/GenBank/DDBJ whole genome shotgun (WGS) entry which is preliminary data.</text>
</comment>
<name>A0A2T2WM76_9FIRM</name>
<organism evidence="2 3">
    <name type="scientific">Sulfobacillus acidophilus</name>
    <dbReference type="NCBI Taxonomy" id="53633"/>
    <lineage>
        <taxon>Bacteria</taxon>
        <taxon>Bacillati</taxon>
        <taxon>Bacillota</taxon>
        <taxon>Clostridia</taxon>
        <taxon>Eubacteriales</taxon>
        <taxon>Clostridiales Family XVII. Incertae Sedis</taxon>
        <taxon>Sulfobacillus</taxon>
    </lineage>
</organism>
<reference evidence="2 3" key="1">
    <citation type="journal article" date="2014" name="BMC Genomics">
        <title>Comparison of environmental and isolate Sulfobacillus genomes reveals diverse carbon, sulfur, nitrogen, and hydrogen metabolisms.</title>
        <authorList>
            <person name="Justice N.B."/>
            <person name="Norman A."/>
            <person name="Brown C.T."/>
            <person name="Singh A."/>
            <person name="Thomas B.C."/>
            <person name="Banfield J.F."/>
        </authorList>
    </citation>
    <scope>NUCLEOTIDE SEQUENCE [LARGE SCALE GENOMIC DNA]</scope>
    <source>
        <strain evidence="2">AMDSBA3</strain>
    </source>
</reference>
<protein>
    <submittedName>
        <fullName evidence="2">PilZ domain-containing protein</fullName>
    </submittedName>
</protein>